<dbReference type="AlphaFoldDB" id="C0E8Z6"/>
<dbReference type="EMBL" id="ACEC01000012">
    <property type="protein sequence ID" value="EEG32065.1"/>
    <property type="molecule type" value="Genomic_DNA"/>
</dbReference>
<accession>C0E8Z6</accession>
<organism evidence="1 2">
    <name type="scientific">[Clostridium] methylpentosum DSM 5476</name>
    <dbReference type="NCBI Taxonomy" id="537013"/>
    <lineage>
        <taxon>Bacteria</taxon>
        <taxon>Bacillati</taxon>
        <taxon>Bacillota</taxon>
        <taxon>Clostridia</taxon>
        <taxon>Eubacteriales</taxon>
        <taxon>Oscillospiraceae</taxon>
        <taxon>Oscillospiraceae incertae sedis</taxon>
    </lineage>
</organism>
<protein>
    <submittedName>
        <fullName evidence="1">Uncharacterized protein</fullName>
    </submittedName>
</protein>
<reference evidence="1 2" key="2">
    <citation type="submission" date="2009-02" db="EMBL/GenBank/DDBJ databases">
        <title>Draft genome sequence of Clostridium methylpentosum (DSM 5476).</title>
        <authorList>
            <person name="Sudarsanam P."/>
            <person name="Ley R."/>
            <person name="Guruge J."/>
            <person name="Turnbaugh P.J."/>
            <person name="Mahowald M."/>
            <person name="Liep D."/>
            <person name="Gordon J."/>
        </authorList>
    </citation>
    <scope>NUCLEOTIDE SEQUENCE [LARGE SCALE GENOMIC DNA]</scope>
    <source>
        <strain evidence="1 2">DSM 5476</strain>
    </source>
</reference>
<comment type="caution">
    <text evidence="1">The sequence shown here is derived from an EMBL/GenBank/DDBJ whole genome shotgun (WGS) entry which is preliminary data.</text>
</comment>
<sequence length="47" mass="5537">MEIGRRVGGVRRFVELEINKVNIDKTCYFLEHSNFSIAQLFGDYQRS</sequence>
<keyword evidence="2" id="KW-1185">Reference proteome</keyword>
<evidence type="ECO:0000313" key="1">
    <source>
        <dbReference type="EMBL" id="EEG32065.1"/>
    </source>
</evidence>
<dbReference type="HOGENOM" id="CLU_3166488_0_0_9"/>
<reference evidence="1 2" key="1">
    <citation type="submission" date="2009-01" db="EMBL/GenBank/DDBJ databases">
        <authorList>
            <person name="Fulton L."/>
            <person name="Clifton S."/>
            <person name="Fulton B."/>
            <person name="Xu J."/>
            <person name="Minx P."/>
            <person name="Pepin K.H."/>
            <person name="Johnson M."/>
            <person name="Bhonagiri V."/>
            <person name="Nash W.E."/>
            <person name="Mardis E.R."/>
            <person name="Wilson R.K."/>
        </authorList>
    </citation>
    <scope>NUCLEOTIDE SEQUENCE [LARGE SCALE GENOMIC DNA]</scope>
    <source>
        <strain evidence="1 2">DSM 5476</strain>
    </source>
</reference>
<name>C0E8Z6_9FIRM</name>
<evidence type="ECO:0000313" key="2">
    <source>
        <dbReference type="Proteomes" id="UP000003340"/>
    </source>
</evidence>
<proteinExistence type="predicted"/>
<dbReference type="Proteomes" id="UP000003340">
    <property type="component" value="Unassembled WGS sequence"/>
</dbReference>
<gene>
    <name evidence="1" type="ORF">CLOSTMETH_00291</name>
</gene>